<keyword evidence="1" id="KW-1133">Transmembrane helix</keyword>
<accession>A0A836MSA8</accession>
<gene>
    <name evidence="2" type="ORF">SALWKB29_0893</name>
</gene>
<name>A0A836MSA8_9NEIS</name>
<evidence type="ECO:0000256" key="1">
    <source>
        <dbReference type="SAM" id="Phobius"/>
    </source>
</evidence>
<reference evidence="2 3" key="1">
    <citation type="submission" date="2014-03" db="EMBL/GenBank/DDBJ databases">
        <title>The genomes of two eusocial bee gut symbionts.</title>
        <authorList>
            <person name="Kwong W.K."/>
            <person name="Engel P."/>
            <person name="Koch H."/>
            <person name="Moran N.A."/>
        </authorList>
    </citation>
    <scope>NUCLEOTIDE SEQUENCE [LARGE SCALE GENOMIC DNA]</scope>
    <source>
        <strain evidence="3">wkB29</strain>
    </source>
</reference>
<keyword evidence="1" id="KW-0472">Membrane</keyword>
<dbReference type="Proteomes" id="UP000027170">
    <property type="component" value="Unassembled WGS sequence"/>
</dbReference>
<keyword evidence="3" id="KW-1185">Reference proteome</keyword>
<protein>
    <submittedName>
        <fullName evidence="2">Uncharacterized protein</fullName>
    </submittedName>
</protein>
<dbReference type="AlphaFoldDB" id="A0A836MSA8"/>
<sequence>MKQNKLLYWLKMELWPSDVESELGGLLILLIMIRAIFLV</sequence>
<dbReference type="EMBL" id="JFZV01000003">
    <property type="protein sequence ID" value="KDN15267.1"/>
    <property type="molecule type" value="Genomic_DNA"/>
</dbReference>
<evidence type="ECO:0000313" key="3">
    <source>
        <dbReference type="Proteomes" id="UP000027170"/>
    </source>
</evidence>
<comment type="caution">
    <text evidence="2">The sequence shown here is derived from an EMBL/GenBank/DDBJ whole genome shotgun (WGS) entry which is preliminary data.</text>
</comment>
<evidence type="ECO:0000313" key="2">
    <source>
        <dbReference type="EMBL" id="KDN15267.1"/>
    </source>
</evidence>
<proteinExistence type="predicted"/>
<organism evidence="2 3">
    <name type="scientific">Snodgrassella communis</name>
    <dbReference type="NCBI Taxonomy" id="2946699"/>
    <lineage>
        <taxon>Bacteria</taxon>
        <taxon>Pseudomonadati</taxon>
        <taxon>Pseudomonadota</taxon>
        <taxon>Betaproteobacteria</taxon>
        <taxon>Neisseriales</taxon>
        <taxon>Neisseriaceae</taxon>
        <taxon>Snodgrassella</taxon>
    </lineage>
</organism>
<keyword evidence="1" id="KW-0812">Transmembrane</keyword>
<feature type="transmembrane region" description="Helical" evidence="1">
    <location>
        <begin position="21"/>
        <end position="38"/>
    </location>
</feature>